<organism evidence="2">
    <name type="scientific">marine metagenome</name>
    <dbReference type="NCBI Taxonomy" id="408172"/>
    <lineage>
        <taxon>unclassified sequences</taxon>
        <taxon>metagenomes</taxon>
        <taxon>ecological metagenomes</taxon>
    </lineage>
</organism>
<dbReference type="EMBL" id="UINC01150717">
    <property type="protein sequence ID" value="SVD43912.1"/>
    <property type="molecule type" value="Genomic_DNA"/>
</dbReference>
<feature type="non-terminal residue" evidence="2">
    <location>
        <position position="233"/>
    </location>
</feature>
<dbReference type="Gene3D" id="3.40.50.720">
    <property type="entry name" value="NAD(P)-binding Rossmann-like Domain"/>
    <property type="match status" value="1"/>
</dbReference>
<feature type="transmembrane region" description="Helical" evidence="1">
    <location>
        <begin position="7"/>
        <end position="28"/>
    </location>
</feature>
<dbReference type="Pfam" id="PF13727">
    <property type="entry name" value="CoA_binding_3"/>
    <property type="match status" value="1"/>
</dbReference>
<dbReference type="PANTHER" id="PTHR43318:SF2">
    <property type="entry name" value="UDP-N-ACETYLGLUCOSAMINE 4,6-DEHYDRATASE (INVERTING)"/>
    <property type="match status" value="1"/>
</dbReference>
<proteinExistence type="predicted"/>
<keyword evidence="1" id="KW-0812">Transmembrane</keyword>
<dbReference type="InterPro" id="IPR051203">
    <property type="entry name" value="Polysaccharide_Synthase-Rel"/>
</dbReference>
<evidence type="ECO:0008006" key="3">
    <source>
        <dbReference type="Google" id="ProtNLM"/>
    </source>
</evidence>
<feature type="transmembrane region" description="Helical" evidence="1">
    <location>
        <begin position="113"/>
        <end position="131"/>
    </location>
</feature>
<name>A0A382VBK3_9ZZZZ</name>
<dbReference type="PANTHER" id="PTHR43318">
    <property type="entry name" value="UDP-N-ACETYLGLUCOSAMINE 4,6-DEHYDRATASE"/>
    <property type="match status" value="1"/>
</dbReference>
<gene>
    <name evidence="2" type="ORF">METZ01_LOCUS396766</name>
</gene>
<accession>A0A382VBK3</accession>
<feature type="transmembrane region" description="Helical" evidence="1">
    <location>
        <begin position="85"/>
        <end position="107"/>
    </location>
</feature>
<reference evidence="2" key="1">
    <citation type="submission" date="2018-05" db="EMBL/GenBank/DDBJ databases">
        <authorList>
            <person name="Lanie J.A."/>
            <person name="Ng W.-L."/>
            <person name="Kazmierczak K.M."/>
            <person name="Andrzejewski T.M."/>
            <person name="Davidsen T.M."/>
            <person name="Wayne K.J."/>
            <person name="Tettelin H."/>
            <person name="Glass J.I."/>
            <person name="Rusch D."/>
            <person name="Podicherti R."/>
            <person name="Tsui H.-C.T."/>
            <person name="Winkler M.E."/>
        </authorList>
    </citation>
    <scope>NUCLEOTIDE SEQUENCE</scope>
</reference>
<evidence type="ECO:0000256" key="1">
    <source>
        <dbReference type="SAM" id="Phobius"/>
    </source>
</evidence>
<keyword evidence="1" id="KW-0472">Membrane</keyword>
<protein>
    <recommendedName>
        <fullName evidence="3">Undecaprenyl-phosphate glucose phosphotransferase</fullName>
    </recommendedName>
</protein>
<keyword evidence="1" id="KW-1133">Transmembrane helix</keyword>
<evidence type="ECO:0000313" key="2">
    <source>
        <dbReference type="EMBL" id="SVD43912.1"/>
    </source>
</evidence>
<sequence length="233" mass="27502">MLREQAHLFRILSRIFDFVLVILSISFAVQGERIYHQKGIDLFDFQSFHPYLVPAVILIWEFLFKRFEKEFLFRRNSYFSFLKSTFLISIVGFLVLISISFLAKQFLFHRLTIIFFAVISFVILLAKRWSLKYYLERIRKKGRNARYIVVVGSKQRAKQLVEEFHHNQEYGYIVQSVLDPEPGRVGKEIGDFKVKSFSGFDKIISSNPVDEVFFAMPPGDIPNFYDKVNLLNM</sequence>
<dbReference type="AlphaFoldDB" id="A0A382VBK3"/>
<feature type="transmembrane region" description="Helical" evidence="1">
    <location>
        <begin position="48"/>
        <end position="64"/>
    </location>
</feature>